<feature type="coiled-coil region" evidence="1">
    <location>
        <begin position="488"/>
        <end position="531"/>
    </location>
</feature>
<dbReference type="EMBL" id="JAOPGA020000946">
    <property type="protein sequence ID" value="KAL0483241.1"/>
    <property type="molecule type" value="Genomic_DNA"/>
</dbReference>
<keyword evidence="2" id="KW-0472">Membrane</keyword>
<evidence type="ECO:0000259" key="3">
    <source>
        <dbReference type="Pfam" id="PF07699"/>
    </source>
</evidence>
<dbReference type="Pfam" id="PF07699">
    <property type="entry name" value="Ephrin_rec_like"/>
    <property type="match status" value="1"/>
</dbReference>
<feature type="transmembrane region" description="Helical" evidence="2">
    <location>
        <begin position="464"/>
        <end position="484"/>
    </location>
</feature>
<keyword evidence="5" id="KW-1185">Reference proteome</keyword>
<feature type="transmembrane region" description="Helical" evidence="2">
    <location>
        <begin position="629"/>
        <end position="655"/>
    </location>
</feature>
<evidence type="ECO:0000256" key="2">
    <source>
        <dbReference type="SAM" id="Phobius"/>
    </source>
</evidence>
<dbReference type="Gene3D" id="2.10.50.10">
    <property type="entry name" value="Tumor Necrosis Factor Receptor, subunit A, domain 2"/>
    <property type="match status" value="1"/>
</dbReference>
<feature type="transmembrane region" description="Helical" evidence="2">
    <location>
        <begin position="202"/>
        <end position="223"/>
    </location>
</feature>
<feature type="domain" description="Tyrosine-protein kinase ephrin type A/B receptor-like" evidence="3">
    <location>
        <begin position="63"/>
        <end position="103"/>
    </location>
</feature>
<evidence type="ECO:0000256" key="1">
    <source>
        <dbReference type="SAM" id="Coils"/>
    </source>
</evidence>
<dbReference type="InterPro" id="IPR011641">
    <property type="entry name" value="Tyr-kin_ephrin_A/B_rcpt-like"/>
</dbReference>
<feature type="transmembrane region" description="Helical" evidence="2">
    <location>
        <begin position="402"/>
        <end position="421"/>
    </location>
</feature>
<feature type="transmembrane region" description="Helical" evidence="2">
    <location>
        <begin position="290"/>
        <end position="313"/>
    </location>
</feature>
<keyword evidence="2" id="KW-0812">Transmembrane</keyword>
<dbReference type="CDD" id="cd00185">
    <property type="entry name" value="TNFRSF"/>
    <property type="match status" value="1"/>
</dbReference>
<evidence type="ECO:0000313" key="5">
    <source>
        <dbReference type="Proteomes" id="UP001431209"/>
    </source>
</evidence>
<protein>
    <recommendedName>
        <fullName evidence="3">Tyrosine-protein kinase ephrin type A/B receptor-like domain-containing protein</fullName>
    </recommendedName>
</protein>
<gene>
    <name evidence="4" type="ORF">AKO1_011551</name>
</gene>
<evidence type="ECO:0000313" key="4">
    <source>
        <dbReference type="EMBL" id="KAL0483241.1"/>
    </source>
</evidence>
<keyword evidence="1" id="KW-0175">Coiled coil</keyword>
<dbReference type="PANTHER" id="PTHR11319:SF35">
    <property type="entry name" value="OUTER MEMBRANE PROTEIN PMPC-RELATED"/>
    <property type="match status" value="1"/>
</dbReference>
<name>A0AAW2Z2B0_9EUKA</name>
<comment type="caution">
    <text evidence="4">The sequence shown here is derived from an EMBL/GenBank/DDBJ whole genome shotgun (WGS) entry which is preliminary data.</text>
</comment>
<dbReference type="AlphaFoldDB" id="A0AAW2Z2B0"/>
<keyword evidence="2" id="KW-1133">Transmembrane helix</keyword>
<proteinExistence type="predicted"/>
<accession>A0AAW2Z2B0</accession>
<reference evidence="4 5" key="1">
    <citation type="submission" date="2024-03" db="EMBL/GenBank/DDBJ databases">
        <title>The Acrasis kona genome and developmental transcriptomes reveal deep origins of eukaryotic multicellular pathways.</title>
        <authorList>
            <person name="Sheikh S."/>
            <person name="Fu C.-J."/>
            <person name="Brown M.W."/>
            <person name="Baldauf S.L."/>
        </authorList>
    </citation>
    <scope>NUCLEOTIDE SEQUENCE [LARGE SCALE GENOMIC DNA]</scope>
    <source>
        <strain evidence="4 5">ATCC MYA-3509</strain>
    </source>
</reference>
<dbReference type="PANTHER" id="PTHR11319">
    <property type="entry name" value="G PROTEIN-COUPLED RECEPTOR-RELATED"/>
    <property type="match status" value="1"/>
</dbReference>
<sequence>MLSHDRINWYAHGGLLQSNNDQDMSSTKTLNFYYEPCGAGYGSGRYDYPCVACERGTFKPIEGTFNCLSCLNDTYQSMSAQLSCNKCPLRTVSNPRSKSYFDCMCTPGFYYLGGDVNQPCAPCIDGAICDEYNMTIPKALPGFWHTKADPFNYVACFPSVACPGGGFDQCALGYNNLSRVCGECERGYYKWQNACRQCTEGAWYKLLLAVFGLAVITIIFFGISSTKVTHLSSISIAFGFWQILSIFSSFDVQWPVTISDSLTAASLANFNIDFLSPQCVFPEMTFVSKWILITCVPFYFLFAFIVLYLLGLLRAFIVNRTGKYVTLKYKRFKMEEDLSLFRFVSERFHYGSDDSKFKRYRYRLLYALCEFVLILLNMLIWCYNFSLWLIKDGATRRQSRIFLNKIVNSFTALISFLYLFIIQQASQIFVCTRQADMTSTMNASPDIQCSMSDPQWRTMVPLSIIIYVVFGLGYIVMFIVLYLYSKSLFRKENAIKNQIAEMEKSNQEGEILILEEKLEKVRNSFRNFKMEFKFLITRFKIKFFFWELAITGRKLAIAILNTFLPSMLVLIFGLLIMFLSLLLHMQTVPFKKKFHNLMEYIVLISIVLTLFFGLLFFVDDFPTPQFKSFCTVLAIIVIIVSTVIVCLMSVADFLIRRRKENEFERIRRERIREKFGDLQEQELEIEYRKFFPSVFHNVNKIEDQEEWIVEINPLLESKDDLDVDEWTMIINPLSEIVENTTCDYLELEKNKEIEFVPPFYISDAESENDGEDDPKTLNGIISDIFSMKRVRKNLKLVSVGGKKVVKKMRKKRIQ</sequence>
<feature type="non-terminal residue" evidence="4">
    <location>
        <position position="814"/>
    </location>
</feature>
<organism evidence="4 5">
    <name type="scientific">Acrasis kona</name>
    <dbReference type="NCBI Taxonomy" id="1008807"/>
    <lineage>
        <taxon>Eukaryota</taxon>
        <taxon>Discoba</taxon>
        <taxon>Heterolobosea</taxon>
        <taxon>Tetramitia</taxon>
        <taxon>Eutetramitia</taxon>
        <taxon>Acrasidae</taxon>
        <taxon>Acrasis</taxon>
    </lineage>
</organism>
<feature type="transmembrane region" description="Helical" evidence="2">
    <location>
        <begin position="597"/>
        <end position="617"/>
    </location>
</feature>
<dbReference type="SMART" id="SM01411">
    <property type="entry name" value="Ephrin_rec_like"/>
    <property type="match status" value="2"/>
</dbReference>
<dbReference type="Proteomes" id="UP001431209">
    <property type="component" value="Unassembled WGS sequence"/>
</dbReference>
<feature type="transmembrane region" description="Helical" evidence="2">
    <location>
        <begin position="364"/>
        <end position="390"/>
    </location>
</feature>
<feature type="transmembrane region" description="Helical" evidence="2">
    <location>
        <begin position="563"/>
        <end position="585"/>
    </location>
</feature>